<dbReference type="HOGENOM" id="CLU_1674680_0_0_7"/>
<dbReference type="Proteomes" id="UP000018769">
    <property type="component" value="Chromosome I"/>
</dbReference>
<protein>
    <submittedName>
        <fullName evidence="1">Uncharacterized protein</fullName>
    </submittedName>
</protein>
<organism evidence="1 2">
    <name type="scientific">Candidatus Babela massiliensis</name>
    <dbReference type="NCBI Taxonomy" id="673862"/>
    <lineage>
        <taxon>Bacteria</taxon>
        <taxon>Candidatus Babelota</taxon>
        <taxon>Candidatus Babeliae</taxon>
        <taxon>Candidatus Babeliales</taxon>
        <taxon>Candidatus Babeliaceae</taxon>
        <taxon>Candidatus Babela</taxon>
    </lineage>
</organism>
<name>V6DI24_9BACT</name>
<dbReference type="AlphaFoldDB" id="V6DI24"/>
<reference evidence="1 2" key="1">
    <citation type="journal article" date="2015" name="Biol. Direct">
        <title>Babela massiliensis, a representative of a widespread bacterial phylum with unusual adaptations to parasitism in amoebae.</title>
        <authorList>
            <person name="Pagnier I."/>
            <person name="Yutin N."/>
            <person name="Croce O."/>
            <person name="Makarova K.S."/>
            <person name="Wolf Y.I."/>
            <person name="Benamar S."/>
            <person name="Raoult D."/>
            <person name="Koonin E.V."/>
            <person name="La Scola B."/>
        </authorList>
    </citation>
    <scope>NUCLEOTIDE SEQUENCE [LARGE SCALE GENOMIC DNA]</scope>
    <source>
        <strain evidence="2">BABL1</strain>
    </source>
</reference>
<dbReference type="STRING" id="673862.BABL1_gene_433"/>
<evidence type="ECO:0000313" key="1">
    <source>
        <dbReference type="EMBL" id="CDK30583.1"/>
    </source>
</evidence>
<proteinExistence type="predicted"/>
<sequence length="157" mass="18303">MNQNKKLLNIVLFLSIIFTNILNIQAKEIASTEELANKIAKTMANLIILDDKDQESYIKLDKKWQSLINSKIMKNLNELYKKAAKIEKINAKETEVLEIDIINFLAILGKEIKAITIDNKYHFNKEEIEKINRYYDTQFCLSCFLNDLGFEISCYTN</sequence>
<keyword evidence="2" id="KW-1185">Reference proteome</keyword>
<accession>V6DI24</accession>
<dbReference type="KEGG" id="dpb:BABL1_gene_433"/>
<gene>
    <name evidence="1" type="ORF">BABL1_gene_433</name>
</gene>
<dbReference type="RefSeq" id="WP_023791943.1">
    <property type="nucleotide sequence ID" value="NC_023003.1"/>
</dbReference>
<dbReference type="EMBL" id="HG793133">
    <property type="protein sequence ID" value="CDK30583.1"/>
    <property type="molecule type" value="Genomic_DNA"/>
</dbReference>
<evidence type="ECO:0000313" key="2">
    <source>
        <dbReference type="Proteomes" id="UP000018769"/>
    </source>
</evidence>